<protein>
    <submittedName>
        <fullName evidence="6">Dihydrodipicolinate synthase family protein</fullName>
    </submittedName>
</protein>
<dbReference type="Gene3D" id="3.20.20.70">
    <property type="entry name" value="Aldolase class I"/>
    <property type="match status" value="1"/>
</dbReference>
<evidence type="ECO:0000256" key="4">
    <source>
        <dbReference type="PIRSR" id="PIRSR001365-1"/>
    </source>
</evidence>
<dbReference type="InterPro" id="IPR002220">
    <property type="entry name" value="DapA-like"/>
</dbReference>
<evidence type="ECO:0000256" key="5">
    <source>
        <dbReference type="PIRSR" id="PIRSR001365-2"/>
    </source>
</evidence>
<feature type="active site" description="Schiff-base intermediate with substrate" evidence="4">
    <location>
        <position position="164"/>
    </location>
</feature>
<dbReference type="AlphaFoldDB" id="A0A7T3ZYM8"/>
<evidence type="ECO:0000256" key="3">
    <source>
        <dbReference type="PIRNR" id="PIRNR001365"/>
    </source>
</evidence>
<accession>A0A7T3ZYM8</accession>
<comment type="similarity">
    <text evidence="1 3">Belongs to the DapA family.</text>
</comment>
<proteinExistence type="inferred from homology"/>
<evidence type="ECO:0000256" key="2">
    <source>
        <dbReference type="ARBA" id="ARBA00023239"/>
    </source>
</evidence>
<name>A0A7T3ZYM8_9MICO</name>
<feature type="binding site" evidence="5">
    <location>
        <position position="49"/>
    </location>
    <ligand>
        <name>pyruvate</name>
        <dbReference type="ChEBI" id="CHEBI:15361"/>
    </ligand>
</feature>
<dbReference type="GO" id="GO:0008840">
    <property type="term" value="F:4-hydroxy-tetrahydrodipicolinate synthase activity"/>
    <property type="evidence" value="ECO:0007669"/>
    <property type="project" value="TreeGrafter"/>
</dbReference>
<dbReference type="PRINTS" id="PR00146">
    <property type="entry name" value="DHPICSNTHASE"/>
</dbReference>
<dbReference type="PANTHER" id="PTHR12128:SF66">
    <property type="entry name" value="4-HYDROXY-2-OXOGLUTARATE ALDOLASE, MITOCHONDRIAL"/>
    <property type="match status" value="1"/>
</dbReference>
<dbReference type="SMART" id="SM01130">
    <property type="entry name" value="DHDPS"/>
    <property type="match status" value="1"/>
</dbReference>
<gene>
    <name evidence="6" type="ORF">I6H47_15435</name>
</gene>
<evidence type="ECO:0000313" key="6">
    <source>
        <dbReference type="EMBL" id="QQB14139.1"/>
    </source>
</evidence>
<dbReference type="PANTHER" id="PTHR12128">
    <property type="entry name" value="DIHYDRODIPICOLINATE SYNTHASE"/>
    <property type="match status" value="1"/>
</dbReference>
<keyword evidence="2 3" id="KW-0456">Lyase</keyword>
<dbReference type="Proteomes" id="UP000595374">
    <property type="component" value="Chromosome"/>
</dbReference>
<dbReference type="Pfam" id="PF00701">
    <property type="entry name" value="DHDPS"/>
    <property type="match status" value="1"/>
</dbReference>
<evidence type="ECO:0000256" key="1">
    <source>
        <dbReference type="ARBA" id="ARBA00007592"/>
    </source>
</evidence>
<evidence type="ECO:0000313" key="7">
    <source>
        <dbReference type="Proteomes" id="UP000595374"/>
    </source>
</evidence>
<dbReference type="SUPFAM" id="SSF51569">
    <property type="entry name" value="Aldolase"/>
    <property type="match status" value="1"/>
</dbReference>
<feature type="active site" description="Proton donor/acceptor" evidence="4">
    <location>
        <position position="136"/>
    </location>
</feature>
<dbReference type="GO" id="GO:0005829">
    <property type="term" value="C:cytosol"/>
    <property type="evidence" value="ECO:0007669"/>
    <property type="project" value="TreeGrafter"/>
</dbReference>
<reference evidence="6 7" key="1">
    <citation type="submission" date="2020-12" db="EMBL/GenBank/DDBJ databases">
        <title>FDA dAtabase for Regulatory Grade micrObial Sequences (FDA-ARGOS): Supporting development and validation of Infectious Disease Dx tests.</title>
        <authorList>
            <person name="Sproer C."/>
            <person name="Gronow S."/>
            <person name="Severitt S."/>
            <person name="Schroder I."/>
            <person name="Tallon L."/>
            <person name="Sadzewicz L."/>
            <person name="Zhao X."/>
            <person name="Boylan J."/>
            <person name="Ott S."/>
            <person name="Bowen H."/>
            <person name="Vavikolanu K."/>
            <person name="Mehta A."/>
            <person name="Aluvathingal J."/>
            <person name="Nadendla S."/>
            <person name="Lowell S."/>
            <person name="Myers T."/>
            <person name="Yan Y."/>
            <person name="Sichtig H."/>
        </authorList>
    </citation>
    <scope>NUCLEOTIDE SEQUENCE [LARGE SCALE GENOMIC DNA]</scope>
    <source>
        <strain evidence="6 7">FDAARGOS_990</strain>
    </source>
</reference>
<dbReference type="PIRSF" id="PIRSF001365">
    <property type="entry name" value="DHDPS"/>
    <property type="match status" value="1"/>
</dbReference>
<dbReference type="RefSeq" id="WP_198499254.1">
    <property type="nucleotide sequence ID" value="NZ_CP065989.1"/>
</dbReference>
<dbReference type="CDD" id="cd00408">
    <property type="entry name" value="DHDPS-like"/>
    <property type="match status" value="1"/>
</dbReference>
<organism evidence="6 7">
    <name type="scientific">Brevibacterium casei</name>
    <dbReference type="NCBI Taxonomy" id="33889"/>
    <lineage>
        <taxon>Bacteria</taxon>
        <taxon>Bacillati</taxon>
        <taxon>Actinomycetota</taxon>
        <taxon>Actinomycetes</taxon>
        <taxon>Micrococcales</taxon>
        <taxon>Brevibacteriaceae</taxon>
        <taxon>Brevibacterium</taxon>
    </lineage>
</organism>
<dbReference type="InterPro" id="IPR013785">
    <property type="entry name" value="Aldolase_TIM"/>
</dbReference>
<sequence length="302" mass="30802">MTAPAALTGLSAFPLTPIRDGSLDEAAFDGLIDRLVTAGVDSIAPLGSTGVGPYLSVGTRAFVARAAVERAQGIPVIVGIGALNQRDVLANAAAAEEAGAAALLLAPVSYHPLTADEVVELFRAVTSATDLPVIVYDNPGTTHFTFTTDLYGRLSELDGVAAIKIPGLPLSAGEWTQRVADIREATAEGTAIGVSVDAYGADGLLAGCDGWFSAIGGTLPEPMLAITRAAQSGDAYLARELSAELQPLWDLFAAHGGSLRVGAAIAEHLGLVTGDSLPAPLRGLDAEAKRAVAEVIDALGLR</sequence>
<dbReference type="EMBL" id="CP065989">
    <property type="protein sequence ID" value="QQB14139.1"/>
    <property type="molecule type" value="Genomic_DNA"/>
</dbReference>